<dbReference type="AGR" id="RGD:1359408"/>
<dbReference type="PANTHER" id="PTHR43757:SF16">
    <property type="entry name" value="AMINOMETHYLTRANSFERASE, MITOCHONDRIAL"/>
    <property type="match status" value="1"/>
</dbReference>
<dbReference type="FunFam" id="3.30.70.1400:FF:000001">
    <property type="entry name" value="Aminomethyltransferase"/>
    <property type="match status" value="1"/>
</dbReference>
<evidence type="ECO:0000313" key="8">
    <source>
        <dbReference type="EMBL" id="EDL77185.1"/>
    </source>
</evidence>
<evidence type="ECO:0000256" key="4">
    <source>
        <dbReference type="ARBA" id="ARBA00022679"/>
    </source>
</evidence>
<keyword evidence="8" id="KW-0489">Methyltransferase</keyword>
<gene>
    <name evidence="8 10" type="primary">Amt</name>
    <name evidence="8" type="ORF">rCG_25792</name>
</gene>
<sequence length="91" mass="9871">MENIVVGDIAELRPNQGTLSLFTNEAGGILDDLIVTNTSEGHLYVVSNAGCRDKDLALMQDKVKEFQNRGLDVGLEVVDNALLALQGWGDR</sequence>
<dbReference type="InterPro" id="IPR006222">
    <property type="entry name" value="GCVT_N"/>
</dbReference>
<name>A6I343_RAT</name>
<evidence type="ECO:0000256" key="2">
    <source>
        <dbReference type="ARBA" id="ARBA00012616"/>
    </source>
</evidence>
<evidence type="ECO:0000256" key="6">
    <source>
        <dbReference type="ARBA" id="ARBA00047665"/>
    </source>
</evidence>
<dbReference type="GO" id="GO:0004047">
    <property type="term" value="F:aminomethyltransferase activity"/>
    <property type="evidence" value="ECO:0007669"/>
    <property type="project" value="UniProtKB-EC"/>
</dbReference>
<evidence type="ECO:0000313" key="10">
    <source>
        <dbReference type="RGD" id="1359408"/>
    </source>
</evidence>
<accession>A6I343</accession>
<dbReference type="EC" id="2.1.2.10" evidence="2"/>
<dbReference type="Gene3D" id="3.30.70.1400">
    <property type="entry name" value="Aminomethyltransferase beta-barrel domains"/>
    <property type="match status" value="1"/>
</dbReference>
<dbReference type="GO" id="GO:0008483">
    <property type="term" value="F:transaminase activity"/>
    <property type="evidence" value="ECO:0007669"/>
    <property type="project" value="UniProtKB-KW"/>
</dbReference>
<dbReference type="InterPro" id="IPR028896">
    <property type="entry name" value="GcvT/YgfZ/DmdA"/>
</dbReference>
<proteinExistence type="inferred from homology"/>
<organism evidence="8 9">
    <name type="scientific">Rattus norvegicus</name>
    <name type="common">Rat</name>
    <dbReference type="NCBI Taxonomy" id="10116"/>
    <lineage>
        <taxon>Eukaryota</taxon>
        <taxon>Metazoa</taxon>
        <taxon>Chordata</taxon>
        <taxon>Craniata</taxon>
        <taxon>Vertebrata</taxon>
        <taxon>Euteleostomi</taxon>
        <taxon>Mammalia</taxon>
        <taxon>Eutheria</taxon>
        <taxon>Euarchontoglires</taxon>
        <taxon>Glires</taxon>
        <taxon>Rodentia</taxon>
        <taxon>Myomorpha</taxon>
        <taxon>Muroidea</taxon>
        <taxon>Muridae</taxon>
        <taxon>Murinae</taxon>
        <taxon>Rattus</taxon>
    </lineage>
</organism>
<dbReference type="AlphaFoldDB" id="A6I343"/>
<keyword evidence="3" id="KW-0032">Aminotransferase</keyword>
<evidence type="ECO:0000256" key="1">
    <source>
        <dbReference type="ARBA" id="ARBA00008609"/>
    </source>
</evidence>
<comment type="catalytic activity">
    <reaction evidence="6">
        <text>N(6)-[(R)-S(8)-aminomethyldihydrolipoyl]-L-lysyl-[protein] + (6S)-5,6,7,8-tetrahydrofolate = N(6)-[(R)-dihydrolipoyl]-L-lysyl-[protein] + (6R)-5,10-methylene-5,6,7,8-tetrahydrofolate + NH4(+)</text>
        <dbReference type="Rhea" id="RHEA:16945"/>
        <dbReference type="Rhea" id="RHEA-COMP:10475"/>
        <dbReference type="Rhea" id="RHEA-COMP:10492"/>
        <dbReference type="ChEBI" id="CHEBI:15636"/>
        <dbReference type="ChEBI" id="CHEBI:28938"/>
        <dbReference type="ChEBI" id="CHEBI:57453"/>
        <dbReference type="ChEBI" id="CHEBI:83100"/>
        <dbReference type="ChEBI" id="CHEBI:83143"/>
        <dbReference type="EC" id="2.1.2.10"/>
    </reaction>
</comment>
<protein>
    <recommendedName>
        <fullName evidence="2">aminomethyltransferase</fullName>
        <ecNumber evidence="2">2.1.2.10</ecNumber>
    </recommendedName>
    <alternativeName>
        <fullName evidence="5">Glycine cleavage system T protein</fullName>
    </alternativeName>
</protein>
<evidence type="ECO:0000313" key="9">
    <source>
        <dbReference type="Proteomes" id="UP000234681"/>
    </source>
</evidence>
<reference evidence="8 9" key="1">
    <citation type="submission" date="2005-09" db="EMBL/GenBank/DDBJ databases">
        <authorList>
            <person name="Mural R.J."/>
            <person name="Li P.W."/>
            <person name="Adams M.D."/>
            <person name="Amanatides P.G."/>
            <person name="Baden-Tillson H."/>
            <person name="Barnstead M."/>
            <person name="Chin S.H."/>
            <person name="Dew I."/>
            <person name="Evans C.A."/>
            <person name="Ferriera S."/>
            <person name="Flanigan M."/>
            <person name="Fosler C."/>
            <person name="Glodek A."/>
            <person name="Gu Z."/>
            <person name="Holt R.A."/>
            <person name="Jennings D."/>
            <person name="Kraft C.L."/>
            <person name="Lu F."/>
            <person name="Nguyen T."/>
            <person name="Nusskern D.R."/>
            <person name="Pfannkoch C.M."/>
            <person name="Sitter C."/>
            <person name="Sutton G.G."/>
            <person name="Venter J.C."/>
            <person name="Wang Z."/>
            <person name="Woodage T."/>
            <person name="Zheng X.H."/>
            <person name="Zhong F."/>
        </authorList>
    </citation>
    <scope>NUCLEOTIDE SEQUENCE [LARGE SCALE GENOMIC DNA]</scope>
    <source>
        <strain>BN</strain>
        <strain evidence="9">Sprague-Dawley</strain>
    </source>
</reference>
<dbReference type="GO" id="GO:0008168">
    <property type="term" value="F:methyltransferase activity"/>
    <property type="evidence" value="ECO:0007669"/>
    <property type="project" value="UniProtKB-KW"/>
</dbReference>
<dbReference type="SUPFAM" id="SSF103025">
    <property type="entry name" value="Folate-binding domain"/>
    <property type="match status" value="1"/>
</dbReference>
<comment type="similarity">
    <text evidence="1">Belongs to the GcvT family.</text>
</comment>
<dbReference type="GO" id="GO:0032259">
    <property type="term" value="P:methylation"/>
    <property type="evidence" value="ECO:0007669"/>
    <property type="project" value="UniProtKB-KW"/>
</dbReference>
<keyword evidence="4 8" id="KW-0808">Transferase</keyword>
<evidence type="ECO:0000259" key="7">
    <source>
        <dbReference type="Pfam" id="PF01571"/>
    </source>
</evidence>
<feature type="domain" description="GCVT N-terminal" evidence="7">
    <location>
        <begin position="1"/>
        <end position="87"/>
    </location>
</feature>
<evidence type="ECO:0000256" key="5">
    <source>
        <dbReference type="ARBA" id="ARBA00031395"/>
    </source>
</evidence>
<dbReference type="RGD" id="1359408">
    <property type="gene designation" value="Amt"/>
</dbReference>
<dbReference type="EMBL" id="CH473954">
    <property type="protein sequence ID" value="EDL77185.1"/>
    <property type="molecule type" value="Genomic_DNA"/>
</dbReference>
<evidence type="ECO:0000256" key="3">
    <source>
        <dbReference type="ARBA" id="ARBA00022576"/>
    </source>
</evidence>
<dbReference type="Proteomes" id="UP000234681">
    <property type="component" value="Chromosome 8"/>
</dbReference>
<dbReference type="Pfam" id="PF01571">
    <property type="entry name" value="GCV_T"/>
    <property type="match status" value="1"/>
</dbReference>
<dbReference type="PANTHER" id="PTHR43757">
    <property type="entry name" value="AMINOMETHYLTRANSFERASE"/>
    <property type="match status" value="1"/>
</dbReference>